<evidence type="ECO:0000256" key="5">
    <source>
        <dbReference type="ARBA" id="ARBA00023288"/>
    </source>
</evidence>
<dbReference type="Gene3D" id="3.40.190.10">
    <property type="entry name" value="Periplasmic binding protein-like II"/>
    <property type="match status" value="2"/>
</dbReference>
<evidence type="ECO:0000313" key="7">
    <source>
        <dbReference type="EMBL" id="MFC5449807.1"/>
    </source>
</evidence>
<evidence type="ECO:0000256" key="4">
    <source>
        <dbReference type="ARBA" id="ARBA00023139"/>
    </source>
</evidence>
<evidence type="ECO:0000256" key="3">
    <source>
        <dbReference type="ARBA" id="ARBA00023136"/>
    </source>
</evidence>
<dbReference type="RefSeq" id="WP_270885109.1">
    <property type="nucleotide sequence ID" value="NZ_JAQFVF010000083.1"/>
</dbReference>
<dbReference type="Proteomes" id="UP001596044">
    <property type="component" value="Unassembled WGS sequence"/>
</dbReference>
<keyword evidence="4" id="KW-0564">Palmitate</keyword>
<feature type="chain" id="PRO_5045653357" evidence="6">
    <location>
        <begin position="18"/>
        <end position="436"/>
    </location>
</feature>
<dbReference type="EMBL" id="JBHSMJ010000022">
    <property type="protein sequence ID" value="MFC5449807.1"/>
    <property type="molecule type" value="Genomic_DNA"/>
</dbReference>
<sequence length="436" mass="48391">MIMSIAALALFSGVALAGCSQRTGVGVNTPPDKTANSQTIVSGVAKSGDGEKIKLSFYSTIALPSAQEVVRSITSDFMNENPNIQVELQFPGSEYENMLKVKMGANDLPDVFDTHGWAVTRYGKFLADLKDQPWAEHLTDTIKPVVTDKDGKVYALVLSEAKVGISYNAEILEKYQIKPPKTYDELMAAAETIKTQSKGDVTPFFVSGVDGMTGQFQDLFAVPLFLSQEKNDAQSLLDGSFDWNKYTKLAQMMLDLKKKGYINEDVSTAKKSDIAQRMAQGKIAFVTGEPTWADDARKINPNIKIGLIPVPSVQPGDTPTFTGGERYTMGVWKDGKHLAESKKLLAFFAKPDNMAKLANVTKVPPGLKGIEAKHEFSDFYKQYADIRVFPFFDRVYLPNGMWDVMTRDGTSLISEKVTTNQYTEKMKQEYERLRNK</sequence>
<dbReference type="PANTHER" id="PTHR43649">
    <property type="entry name" value="ARABINOSE-BINDING PROTEIN-RELATED"/>
    <property type="match status" value="1"/>
</dbReference>
<evidence type="ECO:0000256" key="2">
    <source>
        <dbReference type="ARBA" id="ARBA00022729"/>
    </source>
</evidence>
<dbReference type="SUPFAM" id="SSF53850">
    <property type="entry name" value="Periplasmic binding protein-like II"/>
    <property type="match status" value="1"/>
</dbReference>
<evidence type="ECO:0000313" key="8">
    <source>
        <dbReference type="Proteomes" id="UP001596044"/>
    </source>
</evidence>
<evidence type="ECO:0000256" key="1">
    <source>
        <dbReference type="ARBA" id="ARBA00022475"/>
    </source>
</evidence>
<keyword evidence="8" id="KW-1185">Reference proteome</keyword>
<keyword evidence="5" id="KW-0449">Lipoprotein</keyword>
<organism evidence="7 8">
    <name type="scientific">Paenibacillus aestuarii</name>
    <dbReference type="NCBI Taxonomy" id="516965"/>
    <lineage>
        <taxon>Bacteria</taxon>
        <taxon>Bacillati</taxon>
        <taxon>Bacillota</taxon>
        <taxon>Bacilli</taxon>
        <taxon>Bacillales</taxon>
        <taxon>Paenibacillaceae</taxon>
        <taxon>Paenibacillus</taxon>
    </lineage>
</organism>
<reference evidence="8" key="1">
    <citation type="journal article" date="2019" name="Int. J. Syst. Evol. Microbiol.">
        <title>The Global Catalogue of Microorganisms (GCM) 10K type strain sequencing project: providing services to taxonomists for standard genome sequencing and annotation.</title>
        <authorList>
            <consortium name="The Broad Institute Genomics Platform"/>
            <consortium name="The Broad Institute Genome Sequencing Center for Infectious Disease"/>
            <person name="Wu L."/>
            <person name="Ma J."/>
        </authorList>
    </citation>
    <scope>NUCLEOTIDE SEQUENCE [LARGE SCALE GENOMIC DNA]</scope>
    <source>
        <strain evidence="8">KACC 11904</strain>
    </source>
</reference>
<accession>A0ABW0KAW1</accession>
<keyword evidence="1" id="KW-1003">Cell membrane</keyword>
<dbReference type="PANTHER" id="PTHR43649:SF33">
    <property type="entry name" value="POLYGALACTURONAN_RHAMNOGALACTURONAN-BINDING PROTEIN YTCQ"/>
    <property type="match status" value="1"/>
</dbReference>
<keyword evidence="2 6" id="KW-0732">Signal</keyword>
<dbReference type="InterPro" id="IPR050490">
    <property type="entry name" value="Bact_solute-bd_prot1"/>
</dbReference>
<name>A0ABW0KAW1_9BACL</name>
<evidence type="ECO:0000256" key="6">
    <source>
        <dbReference type="SAM" id="SignalP"/>
    </source>
</evidence>
<dbReference type="InterPro" id="IPR006059">
    <property type="entry name" value="SBP"/>
</dbReference>
<protein>
    <submittedName>
        <fullName evidence="7">ABC transporter substrate-binding protein</fullName>
    </submittedName>
</protein>
<gene>
    <name evidence="7" type="ORF">ACFPOG_16235</name>
</gene>
<dbReference type="Pfam" id="PF13416">
    <property type="entry name" value="SBP_bac_8"/>
    <property type="match status" value="1"/>
</dbReference>
<proteinExistence type="predicted"/>
<comment type="caution">
    <text evidence="7">The sequence shown here is derived from an EMBL/GenBank/DDBJ whole genome shotgun (WGS) entry which is preliminary data.</text>
</comment>
<keyword evidence="3" id="KW-0472">Membrane</keyword>
<feature type="signal peptide" evidence="6">
    <location>
        <begin position="1"/>
        <end position="17"/>
    </location>
</feature>